<sequence length="275" mass="32993">MNRILAVLVNYGDEQINYLEKVINELKSFRKYHVTIMVNSNIPLNIKGIDILNIHELDDYQLLPSTCRKDIWENRKNYDVFLYGENDHLFLEKHIDNHLKYEKLLPKNRVSGLIQYEQNNLEKFYPGYHAHFDWDYKSIEKHGDKYFAHFTNLHQATFILSQNQLIKVGSKINFVVLHKEKPENEFYFKLKKKMRGYFSLKTKRKYVYSRKCKVNSDIYEYAGLKKMICISDFEDNLIHHLPNLYINGDKGRWKNDTDPNRMDVALKILFELIDK</sequence>
<gene>
    <name evidence="1" type="ORF">ULMA_18090</name>
</gene>
<evidence type="ECO:0000313" key="2">
    <source>
        <dbReference type="Proteomes" id="UP000326509"/>
    </source>
</evidence>
<evidence type="ECO:0000313" key="1">
    <source>
        <dbReference type="EMBL" id="GER59701.1"/>
    </source>
</evidence>
<name>A0A5J4J1P2_9FLAO</name>
<accession>A0A5J4J1P2</accession>
<organism evidence="1 2">
    <name type="scientific">Patiriisocius marinus</name>
    <dbReference type="NCBI Taxonomy" id="1397112"/>
    <lineage>
        <taxon>Bacteria</taxon>
        <taxon>Pseudomonadati</taxon>
        <taxon>Bacteroidota</taxon>
        <taxon>Flavobacteriia</taxon>
        <taxon>Flavobacteriales</taxon>
        <taxon>Flavobacteriaceae</taxon>
        <taxon>Patiriisocius</taxon>
    </lineage>
</organism>
<dbReference type="AlphaFoldDB" id="A0A5J4J1P2"/>
<protein>
    <submittedName>
        <fullName evidence="1">Uncharacterized protein</fullName>
    </submittedName>
</protein>
<dbReference type="OrthoDB" id="8253008at2"/>
<comment type="caution">
    <text evidence="1">The sequence shown here is derived from an EMBL/GenBank/DDBJ whole genome shotgun (WGS) entry which is preliminary data.</text>
</comment>
<reference evidence="1 2" key="1">
    <citation type="submission" date="2019-08" db="EMBL/GenBank/DDBJ databases">
        <title>Draft genome sequence of Ulvibacter marinus type strain NBRC 109484.</title>
        <authorList>
            <person name="Kawano K."/>
            <person name="Ushijima N."/>
            <person name="Kihara M."/>
            <person name="Itoh H."/>
        </authorList>
    </citation>
    <scope>NUCLEOTIDE SEQUENCE [LARGE SCALE GENOMIC DNA]</scope>
    <source>
        <strain evidence="1 2">NBRC 109484</strain>
    </source>
</reference>
<dbReference type="EMBL" id="BKCG01000004">
    <property type="protein sequence ID" value="GER59701.1"/>
    <property type="molecule type" value="Genomic_DNA"/>
</dbReference>
<dbReference type="Proteomes" id="UP000326509">
    <property type="component" value="Unassembled WGS sequence"/>
</dbReference>
<dbReference type="RefSeq" id="WP_151674156.1">
    <property type="nucleotide sequence ID" value="NZ_BKCG01000004.1"/>
</dbReference>
<proteinExistence type="predicted"/>
<keyword evidence="2" id="KW-1185">Reference proteome</keyword>